<name>A0A1D2M150_ORCCI</name>
<reference evidence="3 4" key="1">
    <citation type="journal article" date="2016" name="Genome Biol. Evol.">
        <title>Gene Family Evolution Reflects Adaptation to Soil Environmental Stressors in the Genome of the Collembolan Orchesella cincta.</title>
        <authorList>
            <person name="Faddeeva-Vakhrusheva A."/>
            <person name="Derks M.F."/>
            <person name="Anvar S.Y."/>
            <person name="Agamennone V."/>
            <person name="Suring W."/>
            <person name="Smit S."/>
            <person name="van Straalen N.M."/>
            <person name="Roelofs D."/>
        </authorList>
    </citation>
    <scope>NUCLEOTIDE SEQUENCE [LARGE SCALE GENOMIC DNA]</scope>
    <source>
        <tissue evidence="3">Mixed pool</tissue>
    </source>
</reference>
<dbReference type="InterPro" id="IPR002350">
    <property type="entry name" value="Kazal_dom"/>
</dbReference>
<comment type="caution">
    <text evidence="3">The sequence shown here is derived from an EMBL/GenBank/DDBJ whole genome shotgun (WGS) entry which is preliminary data.</text>
</comment>
<protein>
    <submittedName>
        <fullName evidence="3">Bdellin B-3</fullName>
    </submittedName>
</protein>
<feature type="signal peptide" evidence="1">
    <location>
        <begin position="1"/>
        <end position="17"/>
    </location>
</feature>
<organism evidence="3 4">
    <name type="scientific">Orchesella cincta</name>
    <name type="common">Springtail</name>
    <name type="synonym">Podura cincta</name>
    <dbReference type="NCBI Taxonomy" id="48709"/>
    <lineage>
        <taxon>Eukaryota</taxon>
        <taxon>Metazoa</taxon>
        <taxon>Ecdysozoa</taxon>
        <taxon>Arthropoda</taxon>
        <taxon>Hexapoda</taxon>
        <taxon>Collembola</taxon>
        <taxon>Entomobryomorpha</taxon>
        <taxon>Entomobryoidea</taxon>
        <taxon>Orchesellidae</taxon>
        <taxon>Orchesellinae</taxon>
        <taxon>Orchesella</taxon>
    </lineage>
</organism>
<evidence type="ECO:0000313" key="3">
    <source>
        <dbReference type="EMBL" id="ODM86699.1"/>
    </source>
</evidence>
<dbReference type="Gene3D" id="3.30.60.30">
    <property type="match status" value="1"/>
</dbReference>
<evidence type="ECO:0000259" key="2">
    <source>
        <dbReference type="PROSITE" id="PS51465"/>
    </source>
</evidence>
<accession>A0A1D2M150</accession>
<dbReference type="SUPFAM" id="SSF100895">
    <property type="entry name" value="Kazal-type serine protease inhibitors"/>
    <property type="match status" value="1"/>
</dbReference>
<evidence type="ECO:0000256" key="1">
    <source>
        <dbReference type="SAM" id="SignalP"/>
    </source>
</evidence>
<dbReference type="Pfam" id="PF07648">
    <property type="entry name" value="Kazal_2"/>
    <property type="match status" value="1"/>
</dbReference>
<dbReference type="EMBL" id="LJIJ01007585">
    <property type="protein sequence ID" value="ODM86699.1"/>
    <property type="molecule type" value="Genomic_DNA"/>
</dbReference>
<proteinExistence type="predicted"/>
<evidence type="ECO:0000313" key="4">
    <source>
        <dbReference type="Proteomes" id="UP000094527"/>
    </source>
</evidence>
<sequence length="109" mass="12209">MKFLSIVVLIVATGLISIPEKSQVLASVDECYCLDTKPDEKVCGADGKTYLSECWMKCHDVALNHAGPADNGPDFTLPILYHYNQMQISFKMWPSIMLALAKHPRDYNC</sequence>
<dbReference type="InterPro" id="IPR036058">
    <property type="entry name" value="Kazal_dom_sf"/>
</dbReference>
<gene>
    <name evidence="3" type="ORF">Ocin01_19983</name>
</gene>
<dbReference type="AlphaFoldDB" id="A0A1D2M150"/>
<keyword evidence="1" id="KW-0732">Signal</keyword>
<dbReference type="CDD" id="cd00104">
    <property type="entry name" value="KAZAL_FS"/>
    <property type="match status" value="1"/>
</dbReference>
<keyword evidence="4" id="KW-1185">Reference proteome</keyword>
<dbReference type="Proteomes" id="UP000094527">
    <property type="component" value="Unassembled WGS sequence"/>
</dbReference>
<dbReference type="PROSITE" id="PS51465">
    <property type="entry name" value="KAZAL_2"/>
    <property type="match status" value="1"/>
</dbReference>
<feature type="chain" id="PRO_5008903359" evidence="1">
    <location>
        <begin position="18"/>
        <end position="109"/>
    </location>
</feature>
<feature type="domain" description="Kazal-like" evidence="2">
    <location>
        <begin position="25"/>
        <end position="71"/>
    </location>
</feature>